<evidence type="ECO:0000256" key="2">
    <source>
        <dbReference type="ARBA" id="ARBA00022723"/>
    </source>
</evidence>
<feature type="domain" description="CopC" evidence="5">
    <location>
        <begin position="46"/>
        <end position="139"/>
    </location>
</feature>
<organism evidence="6 7">
    <name type="scientific">Rhodococcus triatomae</name>
    <dbReference type="NCBI Taxonomy" id="300028"/>
    <lineage>
        <taxon>Bacteria</taxon>
        <taxon>Bacillati</taxon>
        <taxon>Actinomycetota</taxon>
        <taxon>Actinomycetes</taxon>
        <taxon>Mycobacteriales</taxon>
        <taxon>Nocardiaceae</taxon>
        <taxon>Rhodococcus</taxon>
    </lineage>
</organism>
<dbReference type="AlphaFoldDB" id="A0A1G8HRH2"/>
<dbReference type="GO" id="GO:0006825">
    <property type="term" value="P:copper ion transport"/>
    <property type="evidence" value="ECO:0007669"/>
    <property type="project" value="InterPro"/>
</dbReference>
<dbReference type="PANTHER" id="PTHR34820:SF4">
    <property type="entry name" value="INNER MEMBRANE PROTEIN YEBZ"/>
    <property type="match status" value="1"/>
</dbReference>
<dbReference type="InterPro" id="IPR014756">
    <property type="entry name" value="Ig_E-set"/>
</dbReference>
<name>A0A1G8HRH2_9NOCA</name>
<dbReference type="SUPFAM" id="SSF81296">
    <property type="entry name" value="E set domains"/>
    <property type="match status" value="1"/>
</dbReference>
<sequence>MSARLRAVPVGVHLRAVPVGVRLRVVLVGLFTMIATTLGVGTASAHSVVTGSNPAEGEQISAGPDRVSVTFNEALQETFPALTVVGPDGNLWTRSEPSVEGATVSAELGELGPVGDYTIAYRVTSADGHPVNGTITFTLTAEGSGTPGAPAAGDAAGDAEGSSGLPVWPFIAVGVVVVVGGLWFALRKPRDEN</sequence>
<dbReference type="GO" id="GO:0005507">
    <property type="term" value="F:copper ion binding"/>
    <property type="evidence" value="ECO:0007669"/>
    <property type="project" value="InterPro"/>
</dbReference>
<dbReference type="OrthoDB" id="5242236at2"/>
<dbReference type="Gene3D" id="2.60.40.1220">
    <property type="match status" value="1"/>
</dbReference>
<proteinExistence type="predicted"/>
<keyword evidence="3" id="KW-0732">Signal</keyword>
<evidence type="ECO:0000259" key="5">
    <source>
        <dbReference type="Pfam" id="PF04234"/>
    </source>
</evidence>
<dbReference type="GO" id="GO:0046688">
    <property type="term" value="P:response to copper ion"/>
    <property type="evidence" value="ECO:0007669"/>
    <property type="project" value="InterPro"/>
</dbReference>
<keyword evidence="2" id="KW-0479">Metal-binding</keyword>
<dbReference type="Pfam" id="PF04234">
    <property type="entry name" value="CopC"/>
    <property type="match status" value="1"/>
</dbReference>
<keyword evidence="4" id="KW-0186">Copper</keyword>
<evidence type="ECO:0000256" key="3">
    <source>
        <dbReference type="ARBA" id="ARBA00022729"/>
    </source>
</evidence>
<dbReference type="GO" id="GO:0030313">
    <property type="term" value="C:cell envelope"/>
    <property type="evidence" value="ECO:0007669"/>
    <property type="project" value="UniProtKB-SubCell"/>
</dbReference>
<dbReference type="PANTHER" id="PTHR34820">
    <property type="entry name" value="INNER MEMBRANE PROTEIN YEBZ"/>
    <property type="match status" value="1"/>
</dbReference>
<dbReference type="EMBL" id="FNDN01000005">
    <property type="protein sequence ID" value="SDI09245.1"/>
    <property type="molecule type" value="Genomic_DNA"/>
</dbReference>
<comment type="subcellular location">
    <subcellularLocation>
        <location evidence="1">Cell envelope</location>
    </subcellularLocation>
</comment>
<accession>A0A1G8HRH2</accession>
<evidence type="ECO:0000256" key="4">
    <source>
        <dbReference type="ARBA" id="ARBA00023008"/>
    </source>
</evidence>
<reference evidence="6 7" key="1">
    <citation type="submission" date="2016-10" db="EMBL/GenBank/DDBJ databases">
        <authorList>
            <person name="de Groot N.N."/>
        </authorList>
    </citation>
    <scope>NUCLEOTIDE SEQUENCE [LARGE SCALE GENOMIC DNA]</scope>
    <source>
        <strain evidence="6 7">DSM 44892</strain>
    </source>
</reference>
<dbReference type="Proteomes" id="UP000183263">
    <property type="component" value="Unassembled WGS sequence"/>
</dbReference>
<dbReference type="GO" id="GO:0042597">
    <property type="term" value="C:periplasmic space"/>
    <property type="evidence" value="ECO:0007669"/>
    <property type="project" value="InterPro"/>
</dbReference>
<evidence type="ECO:0000256" key="1">
    <source>
        <dbReference type="ARBA" id="ARBA00004196"/>
    </source>
</evidence>
<dbReference type="InterPro" id="IPR014755">
    <property type="entry name" value="Cu-Rt/internalin_Ig-like"/>
</dbReference>
<dbReference type="GO" id="GO:0005886">
    <property type="term" value="C:plasma membrane"/>
    <property type="evidence" value="ECO:0007669"/>
    <property type="project" value="TreeGrafter"/>
</dbReference>
<gene>
    <name evidence="6" type="ORF">SAMN05444695_10545</name>
</gene>
<evidence type="ECO:0000313" key="6">
    <source>
        <dbReference type="EMBL" id="SDI09245.1"/>
    </source>
</evidence>
<dbReference type="InterPro" id="IPR007348">
    <property type="entry name" value="CopC_dom"/>
</dbReference>
<protein>
    <recommendedName>
        <fullName evidence="5">CopC domain-containing protein</fullName>
    </recommendedName>
</protein>
<dbReference type="InterPro" id="IPR032694">
    <property type="entry name" value="CopC/D"/>
</dbReference>
<evidence type="ECO:0000313" key="7">
    <source>
        <dbReference type="Proteomes" id="UP000183263"/>
    </source>
</evidence>
<keyword evidence="7" id="KW-1185">Reference proteome</keyword>